<evidence type="ECO:0000313" key="2">
    <source>
        <dbReference type="Proteomes" id="UP001458880"/>
    </source>
</evidence>
<dbReference type="EMBL" id="JASPKY010000224">
    <property type="protein sequence ID" value="KAK9718945.1"/>
    <property type="molecule type" value="Genomic_DNA"/>
</dbReference>
<sequence length="115" mass="13894">MTQIKLFKRKNVVFWTSYVLEMDVKPEARGREVNVCLDWCILEALDVLMTQIKLFKRKNGFSTSYLLEMDVKPEARGREYPVYRRPTKISNTMFKFWNWTYDMETSSKENMYIIL</sequence>
<evidence type="ECO:0000313" key="1">
    <source>
        <dbReference type="EMBL" id="KAK9718945.1"/>
    </source>
</evidence>
<dbReference type="Proteomes" id="UP001458880">
    <property type="component" value="Unassembled WGS sequence"/>
</dbReference>
<comment type="caution">
    <text evidence="1">The sequence shown here is derived from an EMBL/GenBank/DDBJ whole genome shotgun (WGS) entry which is preliminary data.</text>
</comment>
<dbReference type="AlphaFoldDB" id="A0AAW1KJJ0"/>
<accession>A0AAW1KJJ0</accession>
<keyword evidence="2" id="KW-1185">Reference proteome</keyword>
<name>A0AAW1KJJ0_POPJA</name>
<proteinExistence type="predicted"/>
<organism evidence="1 2">
    <name type="scientific">Popillia japonica</name>
    <name type="common">Japanese beetle</name>
    <dbReference type="NCBI Taxonomy" id="7064"/>
    <lineage>
        <taxon>Eukaryota</taxon>
        <taxon>Metazoa</taxon>
        <taxon>Ecdysozoa</taxon>
        <taxon>Arthropoda</taxon>
        <taxon>Hexapoda</taxon>
        <taxon>Insecta</taxon>
        <taxon>Pterygota</taxon>
        <taxon>Neoptera</taxon>
        <taxon>Endopterygota</taxon>
        <taxon>Coleoptera</taxon>
        <taxon>Polyphaga</taxon>
        <taxon>Scarabaeiformia</taxon>
        <taxon>Scarabaeidae</taxon>
        <taxon>Rutelinae</taxon>
        <taxon>Popillia</taxon>
    </lineage>
</organism>
<reference evidence="1 2" key="1">
    <citation type="journal article" date="2024" name="BMC Genomics">
        <title>De novo assembly and annotation of Popillia japonica's genome with initial clues to its potential as an invasive pest.</title>
        <authorList>
            <person name="Cucini C."/>
            <person name="Boschi S."/>
            <person name="Funari R."/>
            <person name="Cardaioli E."/>
            <person name="Iannotti N."/>
            <person name="Marturano G."/>
            <person name="Paoli F."/>
            <person name="Bruttini M."/>
            <person name="Carapelli A."/>
            <person name="Frati F."/>
            <person name="Nardi F."/>
        </authorList>
    </citation>
    <scope>NUCLEOTIDE SEQUENCE [LARGE SCALE GENOMIC DNA]</scope>
    <source>
        <strain evidence="1">DMR45628</strain>
    </source>
</reference>
<gene>
    <name evidence="1" type="ORF">QE152_g22907</name>
</gene>
<protein>
    <submittedName>
        <fullName evidence="1">Uncharacterized protein</fullName>
    </submittedName>
</protein>